<feature type="region of interest" description="Disordered" evidence="1">
    <location>
        <begin position="30"/>
        <end position="50"/>
    </location>
</feature>
<proteinExistence type="predicted"/>
<evidence type="ECO:0000256" key="1">
    <source>
        <dbReference type="SAM" id="MobiDB-lite"/>
    </source>
</evidence>
<dbReference type="KEGG" id="mgo:AFA91_31755"/>
<reference evidence="2 3" key="1">
    <citation type="submission" date="2015-07" db="EMBL/GenBank/DDBJ databases">
        <title>Complete genome sequence of Mycobacterium goodii X7B, a facultative thermophilic biodesulfurizing bacterium.</title>
        <authorList>
            <person name="Yu B."/>
            <person name="Li F."/>
            <person name="Xu P."/>
        </authorList>
    </citation>
    <scope>NUCLEOTIDE SEQUENCE [LARGE SCALE GENOMIC DNA]</scope>
    <source>
        <strain evidence="2 3">X7B</strain>
    </source>
</reference>
<sequence>MLVDNHAPDDVEAQARTFSAALVVKNGENTRSRFSSGIPHPSSQNSMRTMLSPSRAVRTVRVPAPPMASMTLSMRLVHTWFQIAWVAQDFGQ</sequence>
<dbReference type="Proteomes" id="UP000062255">
    <property type="component" value="Chromosome"/>
</dbReference>
<organism evidence="2 3">
    <name type="scientific">Mycolicibacterium goodii</name>
    <name type="common">Mycobacterium goodii</name>
    <dbReference type="NCBI Taxonomy" id="134601"/>
    <lineage>
        <taxon>Bacteria</taxon>
        <taxon>Bacillati</taxon>
        <taxon>Actinomycetota</taxon>
        <taxon>Actinomycetes</taxon>
        <taxon>Mycobacteriales</taxon>
        <taxon>Mycobacteriaceae</taxon>
        <taxon>Mycolicibacterium</taxon>
    </lineage>
</organism>
<evidence type="ECO:0000313" key="2">
    <source>
        <dbReference type="EMBL" id="AKS35737.1"/>
    </source>
</evidence>
<name>A0A0K0XEF1_MYCGD</name>
<gene>
    <name evidence="2" type="ORF">AFA91_31755</name>
</gene>
<protein>
    <submittedName>
        <fullName evidence="2">Uncharacterized protein</fullName>
    </submittedName>
</protein>
<dbReference type="EMBL" id="CP012150">
    <property type="protein sequence ID" value="AKS35737.1"/>
    <property type="molecule type" value="Genomic_DNA"/>
</dbReference>
<accession>A0A0K0XEF1</accession>
<dbReference type="AlphaFoldDB" id="A0A0K0XEF1"/>
<evidence type="ECO:0000313" key="3">
    <source>
        <dbReference type="Proteomes" id="UP000062255"/>
    </source>
</evidence>